<dbReference type="AlphaFoldDB" id="A0A1V3WET8"/>
<gene>
    <name evidence="1" type="ORF">BZL29_8106</name>
</gene>
<dbReference type="Proteomes" id="UP000188532">
    <property type="component" value="Unassembled WGS sequence"/>
</dbReference>
<comment type="caution">
    <text evidence="1">The sequence shown here is derived from an EMBL/GenBank/DDBJ whole genome shotgun (WGS) entry which is preliminary data.</text>
</comment>
<sequence>MLAEAYSSTNAMGSFLNRDDPALQAAIDDVNAKDAKMKALCGAG</sequence>
<name>A0A1V3WET8_MYCKA</name>
<dbReference type="EMBL" id="MVBN01000012">
    <property type="protein sequence ID" value="OOK64781.1"/>
    <property type="molecule type" value="Genomic_DNA"/>
</dbReference>
<accession>A0A1V3WET8</accession>
<reference evidence="1 2" key="1">
    <citation type="submission" date="2017-02" db="EMBL/GenBank/DDBJ databases">
        <title>Complete genome sequences of Mycobacterium kansasii strains isolated from rhesus macaques.</title>
        <authorList>
            <person name="Panda A."/>
            <person name="Nagaraj S."/>
            <person name="Zhao X."/>
            <person name="Tettelin H."/>
            <person name="Detolla L.J."/>
        </authorList>
    </citation>
    <scope>NUCLEOTIDE SEQUENCE [LARGE SCALE GENOMIC DNA]</scope>
    <source>
        <strain evidence="1 2">11-3469</strain>
    </source>
</reference>
<protein>
    <submittedName>
        <fullName evidence="1">Uncharacterized protein</fullName>
    </submittedName>
</protein>
<proteinExistence type="predicted"/>
<evidence type="ECO:0000313" key="2">
    <source>
        <dbReference type="Proteomes" id="UP000188532"/>
    </source>
</evidence>
<evidence type="ECO:0000313" key="1">
    <source>
        <dbReference type="EMBL" id="OOK64781.1"/>
    </source>
</evidence>
<organism evidence="1 2">
    <name type="scientific">Mycobacterium kansasii</name>
    <dbReference type="NCBI Taxonomy" id="1768"/>
    <lineage>
        <taxon>Bacteria</taxon>
        <taxon>Bacillati</taxon>
        <taxon>Actinomycetota</taxon>
        <taxon>Actinomycetes</taxon>
        <taxon>Mycobacteriales</taxon>
        <taxon>Mycobacteriaceae</taxon>
        <taxon>Mycobacterium</taxon>
    </lineage>
</organism>